<feature type="region of interest" description="Disordered" evidence="8">
    <location>
        <begin position="132"/>
        <end position="277"/>
    </location>
</feature>
<feature type="repeat" description="C" evidence="7">
    <location>
        <begin position="218"/>
        <end position="252"/>
    </location>
</feature>
<dbReference type="PROSITE" id="PS52030">
    <property type="entry name" value="SMDRR"/>
    <property type="match status" value="1"/>
</dbReference>
<feature type="repeat" description="C" evidence="7">
    <location>
        <begin position="169"/>
        <end position="203"/>
    </location>
</feature>
<keyword evidence="4" id="KW-0732">Signal</keyword>
<comment type="caution">
    <text evidence="10">The sequence shown here is derived from an EMBL/GenBank/DDBJ whole genome shotgun (WGS) entry which is preliminary data.</text>
</comment>
<feature type="compositionally biased region" description="Basic and acidic residues" evidence="8">
    <location>
        <begin position="298"/>
        <end position="307"/>
    </location>
</feature>
<dbReference type="InterPro" id="IPR049896">
    <property type="entry name" value="SMCR"/>
</dbReference>
<dbReference type="PROSITE" id="PS50847">
    <property type="entry name" value="GRAM_POS_ANCHORING"/>
    <property type="match status" value="1"/>
</dbReference>
<evidence type="ECO:0000256" key="8">
    <source>
        <dbReference type="SAM" id="MobiDB-lite"/>
    </source>
</evidence>
<gene>
    <name evidence="10" type="primary">enn</name>
    <name evidence="10" type="ORF">E0F67_04715</name>
</gene>
<protein>
    <submittedName>
        <fullName evidence="10">M-related protein Enn</fullName>
    </submittedName>
</protein>
<evidence type="ECO:0000313" key="10">
    <source>
        <dbReference type="EMBL" id="TYK95170.1"/>
    </source>
</evidence>
<evidence type="ECO:0000256" key="1">
    <source>
        <dbReference type="ARBA" id="ARBA00005759"/>
    </source>
</evidence>
<dbReference type="InterPro" id="IPR003345">
    <property type="entry name" value="M_repeat"/>
</dbReference>
<evidence type="ECO:0000256" key="7">
    <source>
        <dbReference type="PROSITE-ProRule" id="PRU01372"/>
    </source>
</evidence>
<feature type="compositionally biased region" description="Basic and acidic residues" evidence="8">
    <location>
        <begin position="190"/>
        <end position="249"/>
    </location>
</feature>
<dbReference type="InterPro" id="IPR019931">
    <property type="entry name" value="LPXTG_anchor"/>
</dbReference>
<dbReference type="NCBIfam" id="TIGR01167">
    <property type="entry name" value="LPXTG_anchor"/>
    <property type="match status" value="1"/>
</dbReference>
<keyword evidence="2 7" id="KW-0134">Cell wall</keyword>
<dbReference type="PROSITE" id="PS52028">
    <property type="entry name" value="SMCR"/>
    <property type="match status" value="3"/>
</dbReference>
<evidence type="ECO:0000256" key="3">
    <source>
        <dbReference type="ARBA" id="ARBA00022525"/>
    </source>
</evidence>
<evidence type="ECO:0000313" key="11">
    <source>
        <dbReference type="Proteomes" id="UP000325300"/>
    </source>
</evidence>
<dbReference type="EMBL" id="SJLI01000002">
    <property type="protein sequence ID" value="TYK95170.1"/>
    <property type="molecule type" value="Genomic_DNA"/>
</dbReference>
<sequence length="375" mass="41015">MARQQTKKNYSLRKLKTGTASVAVALTVLGAGFANQTEVRADQAASGTSVNNGASKSVESFKYDALRGENADLRNVNAKYLEKINAEEEKNKKLEATNKELNENYYKLQDGIDALEKEKEDLKTTLAKTTKENEISEASRKGLSRDLEASRAAKKELEAKHQKLEAENKKLTEANQVSEASRKGLSNDLEASRAAKKELEAKHQKLEADHQALEAKHQKLAEEHQVSETSRKGLSRDLEASREANKKVTSELTQAKAQLSALEESKKLSEKEKAELQAKLDAQGKALKEQLAKQTEELAKLRAEKAAGSKTPATKPANKERSGRAAQTATRPSQNKGMRSQLPSTGEAANPFFTAAAATVMVSAGMLALKRKEEN</sequence>
<dbReference type="NCBIfam" id="TIGR01168">
    <property type="entry name" value="YSIRK_signal"/>
    <property type="match status" value="1"/>
</dbReference>
<dbReference type="RefSeq" id="WP_023612186.1">
    <property type="nucleotide sequence ID" value="NZ_CAAINW010000002.1"/>
</dbReference>
<dbReference type="GO" id="GO:0005576">
    <property type="term" value="C:extracellular region"/>
    <property type="evidence" value="ECO:0007669"/>
    <property type="project" value="UniProtKB-UniRule"/>
</dbReference>
<keyword evidence="6 7" id="KW-0572">Peptidoglycan-anchor</keyword>
<dbReference type="InterPro" id="IPR019950">
    <property type="entry name" value="M_anchor"/>
</dbReference>
<dbReference type="InterPro" id="IPR049895">
    <property type="entry name" value="SMDRR"/>
</dbReference>
<dbReference type="Pfam" id="PF04650">
    <property type="entry name" value="YSIRK_signal"/>
    <property type="match status" value="1"/>
</dbReference>
<accession>A0A5S4TF66</accession>
<keyword evidence="3 7" id="KW-0964">Secreted</keyword>
<evidence type="ECO:0000256" key="5">
    <source>
        <dbReference type="ARBA" id="ARBA00022737"/>
    </source>
</evidence>
<reference evidence="10 11" key="1">
    <citation type="submission" date="2019-02" db="EMBL/GenBank/DDBJ databases">
        <title>Novel genomic isolates of S. pyogenes and S. dysgalactiae subsp. equisimilis associated to necrotising fasciitis (NSTI).</title>
        <authorList>
            <person name="Barrantes I."/>
        </authorList>
    </citation>
    <scope>NUCLEOTIDE SEQUENCE [LARGE SCALE GENOMIC DNA]</scope>
    <source>
        <strain evidence="10 11">SPY5003</strain>
    </source>
</reference>
<feature type="repeat" description="C" evidence="7">
    <location>
        <begin position="127"/>
        <end position="161"/>
    </location>
</feature>
<comment type="subcellular location">
    <subcellularLocation>
        <location evidence="7">Secreted</location>
        <location evidence="7">Cell wall</location>
        <topology evidence="7">Peptidoglycan-anchor</topology>
    </subcellularLocation>
</comment>
<dbReference type="Gene3D" id="6.10.250.460">
    <property type="match status" value="3"/>
</dbReference>
<feature type="domain" description="Gram-positive cocci surface proteins LPxTG" evidence="9">
    <location>
        <begin position="342"/>
        <end position="375"/>
    </location>
</feature>
<evidence type="ECO:0000256" key="4">
    <source>
        <dbReference type="ARBA" id="ARBA00022729"/>
    </source>
</evidence>
<feature type="compositionally biased region" description="Polar residues" evidence="8">
    <location>
        <begin position="325"/>
        <end position="344"/>
    </location>
</feature>
<proteinExistence type="inferred from homology"/>
<organism evidence="10 11">
    <name type="scientific">Streptococcus pyogenes</name>
    <dbReference type="NCBI Taxonomy" id="1314"/>
    <lineage>
        <taxon>Bacteria</taxon>
        <taxon>Bacillati</taxon>
        <taxon>Bacillota</taxon>
        <taxon>Bacilli</taxon>
        <taxon>Lactobacillales</taxon>
        <taxon>Streptococcaceae</taxon>
        <taxon>Streptococcus</taxon>
    </lineage>
</organism>
<dbReference type="InterPro" id="IPR005877">
    <property type="entry name" value="YSIRK_signal_dom"/>
</dbReference>
<comment type="similarity">
    <text evidence="1 7">Belongs to the M protein family.</text>
</comment>
<dbReference type="PRINTS" id="PR00015">
    <property type="entry name" value="GPOSANCHOR"/>
</dbReference>
<feature type="region of interest" description="Disordered" evidence="8">
    <location>
        <begin position="298"/>
        <end position="347"/>
    </location>
</feature>
<evidence type="ECO:0000256" key="2">
    <source>
        <dbReference type="ARBA" id="ARBA00022512"/>
    </source>
</evidence>
<name>A0A5S4TF66_STRPY</name>
<feature type="compositionally biased region" description="Basic and acidic residues" evidence="8">
    <location>
        <begin position="132"/>
        <end position="172"/>
    </location>
</feature>
<dbReference type="AlphaFoldDB" id="A0A5S4TF66"/>
<feature type="compositionally biased region" description="Basic and acidic residues" evidence="8">
    <location>
        <begin position="263"/>
        <end position="277"/>
    </location>
</feature>
<dbReference type="Pfam" id="PF00746">
    <property type="entry name" value="Gram_pos_anchor"/>
    <property type="match status" value="1"/>
</dbReference>
<evidence type="ECO:0000256" key="6">
    <source>
        <dbReference type="ARBA" id="ARBA00023088"/>
    </source>
</evidence>
<dbReference type="Pfam" id="PF02370">
    <property type="entry name" value="M"/>
    <property type="match status" value="2"/>
</dbReference>
<keyword evidence="5" id="KW-0677">Repeat</keyword>
<dbReference type="Proteomes" id="UP000325300">
    <property type="component" value="Unassembled WGS sequence"/>
</dbReference>
<evidence type="ECO:0000259" key="9">
    <source>
        <dbReference type="PROSITE" id="PS50847"/>
    </source>
</evidence>